<feature type="chain" id="PRO_5035274365" description="TIL domain-containing protein" evidence="2">
    <location>
        <begin position="23"/>
        <end position="92"/>
    </location>
</feature>
<sequence length="92" mass="10302">MSRFLLASIFLIASMSIVEICARKRTCDRKCAAPEMCNPCGNHCEIKCSEWPAKPCPRICAPPTCVCKKGLYRDDHTEKCVSHNNCSVHSKK</sequence>
<keyword evidence="5" id="KW-1185">Reference proteome</keyword>
<accession>A0A8J5QVB0</accession>
<dbReference type="PANTHER" id="PTHR23259">
    <property type="entry name" value="RIDDLE"/>
    <property type="match status" value="1"/>
</dbReference>
<dbReference type="EMBL" id="JAAOIC020000048">
    <property type="protein sequence ID" value="KAG8036837.1"/>
    <property type="molecule type" value="Genomic_DNA"/>
</dbReference>
<evidence type="ECO:0000256" key="1">
    <source>
        <dbReference type="ARBA" id="ARBA00023157"/>
    </source>
</evidence>
<name>A0A8J5QVB0_9HYME</name>
<dbReference type="OrthoDB" id="6704526at2759"/>
<dbReference type="PANTHER" id="PTHR23259:SF82">
    <property type="entry name" value="SERINE PROTEASE INHIBITOR 1 PROTEIN"/>
    <property type="match status" value="1"/>
</dbReference>
<dbReference type="Proteomes" id="UP000729913">
    <property type="component" value="Unassembled WGS sequence"/>
</dbReference>
<evidence type="ECO:0000313" key="5">
    <source>
        <dbReference type="Proteomes" id="UP000729913"/>
    </source>
</evidence>
<reference evidence="4" key="2">
    <citation type="submission" date="2021-04" db="EMBL/GenBank/DDBJ databases">
        <title>Genome-wide patterns of bracovirus chromosomal integration into multiple host tissues during parasitism.</title>
        <authorList>
            <person name="Chebbi M.A.C."/>
        </authorList>
    </citation>
    <scope>NUCLEOTIDE SEQUENCE</scope>
    <source>
        <tissue evidence="4">Whole body</tissue>
    </source>
</reference>
<dbReference type="InterPro" id="IPR051368">
    <property type="entry name" value="SerProtInhib-TIL_Domain"/>
</dbReference>
<dbReference type="CDD" id="cd19941">
    <property type="entry name" value="TIL"/>
    <property type="match status" value="1"/>
</dbReference>
<keyword evidence="2" id="KW-0732">Signal</keyword>
<evidence type="ECO:0000256" key="2">
    <source>
        <dbReference type="SAM" id="SignalP"/>
    </source>
</evidence>
<comment type="caution">
    <text evidence="4">The sequence shown here is derived from an EMBL/GenBank/DDBJ whole genome shotgun (WGS) entry which is preliminary data.</text>
</comment>
<proteinExistence type="predicted"/>
<protein>
    <recommendedName>
        <fullName evidence="3">TIL domain-containing protein</fullName>
    </recommendedName>
</protein>
<reference evidence="4" key="1">
    <citation type="submission" date="2020-03" db="EMBL/GenBank/DDBJ databases">
        <authorList>
            <person name="Chebbi M.A."/>
            <person name="Drezen J.M."/>
        </authorList>
    </citation>
    <scope>NUCLEOTIDE SEQUENCE</scope>
    <source>
        <tissue evidence="4">Whole body</tissue>
    </source>
</reference>
<dbReference type="InterPro" id="IPR002919">
    <property type="entry name" value="TIL_dom"/>
</dbReference>
<evidence type="ECO:0000259" key="3">
    <source>
        <dbReference type="Pfam" id="PF01826"/>
    </source>
</evidence>
<feature type="signal peptide" evidence="2">
    <location>
        <begin position="1"/>
        <end position="22"/>
    </location>
</feature>
<gene>
    <name evidence="4" type="ORF">G9C98_004159</name>
</gene>
<dbReference type="Pfam" id="PF01826">
    <property type="entry name" value="TIL"/>
    <property type="match status" value="1"/>
</dbReference>
<organism evidence="4 5">
    <name type="scientific">Cotesia typhae</name>
    <dbReference type="NCBI Taxonomy" id="2053667"/>
    <lineage>
        <taxon>Eukaryota</taxon>
        <taxon>Metazoa</taxon>
        <taxon>Ecdysozoa</taxon>
        <taxon>Arthropoda</taxon>
        <taxon>Hexapoda</taxon>
        <taxon>Insecta</taxon>
        <taxon>Pterygota</taxon>
        <taxon>Neoptera</taxon>
        <taxon>Endopterygota</taxon>
        <taxon>Hymenoptera</taxon>
        <taxon>Apocrita</taxon>
        <taxon>Ichneumonoidea</taxon>
        <taxon>Braconidae</taxon>
        <taxon>Microgastrinae</taxon>
        <taxon>Cotesia</taxon>
    </lineage>
</organism>
<feature type="domain" description="TIL" evidence="3">
    <location>
        <begin position="31"/>
        <end position="86"/>
    </location>
</feature>
<evidence type="ECO:0000313" key="4">
    <source>
        <dbReference type="EMBL" id="KAG8036837.1"/>
    </source>
</evidence>
<keyword evidence="1" id="KW-1015">Disulfide bond</keyword>
<dbReference type="AlphaFoldDB" id="A0A8J5QVB0"/>